<comment type="cofactor">
    <cofactor evidence="1">
        <name>Mg(2+)</name>
        <dbReference type="ChEBI" id="CHEBI:18420"/>
    </cofactor>
</comment>
<keyword evidence="2" id="KW-1277">Toxin-antitoxin system</keyword>
<comment type="caution">
    <text evidence="9">The sequence shown here is derived from an EMBL/GenBank/DDBJ whole genome shotgun (WGS) entry which is preliminary data.</text>
</comment>
<dbReference type="Proteomes" id="UP000034181">
    <property type="component" value="Unassembled WGS sequence"/>
</dbReference>
<dbReference type="SUPFAM" id="SSF88723">
    <property type="entry name" value="PIN domain-like"/>
    <property type="match status" value="1"/>
</dbReference>
<dbReference type="GO" id="GO:0046872">
    <property type="term" value="F:metal ion binding"/>
    <property type="evidence" value="ECO:0007669"/>
    <property type="project" value="UniProtKB-KW"/>
</dbReference>
<dbReference type="AlphaFoldDB" id="A0A0G0MJ44"/>
<dbReference type="CDD" id="cd18741">
    <property type="entry name" value="PIN_VapC4-5_FitB-like"/>
    <property type="match status" value="1"/>
</dbReference>
<keyword evidence="5" id="KW-0378">Hydrolase</keyword>
<evidence type="ECO:0000256" key="2">
    <source>
        <dbReference type="ARBA" id="ARBA00022649"/>
    </source>
</evidence>
<keyword evidence="3" id="KW-0540">Nuclease</keyword>
<keyword evidence="6" id="KW-0460">Magnesium</keyword>
<dbReference type="PANTHER" id="PTHR33653">
    <property type="entry name" value="RIBONUCLEASE VAPC2"/>
    <property type="match status" value="1"/>
</dbReference>
<evidence type="ECO:0000256" key="3">
    <source>
        <dbReference type="ARBA" id="ARBA00022722"/>
    </source>
</evidence>
<organism evidence="9 10">
    <name type="scientific">Candidatus Woesebacteria bacterium GW2011_GWB1_38_5b</name>
    <dbReference type="NCBI Taxonomy" id="1618569"/>
    <lineage>
        <taxon>Bacteria</taxon>
        <taxon>Candidatus Woeseibacteriota</taxon>
    </lineage>
</organism>
<sequence length="130" mass="14846">MSKSLLLDTSVIIDYLRRNDKGNNPIISLSKIYKYKISIITRTELYVGRSIWENPQAKRTFLTLLSNIKIIPLTRKISEVAGNIKSKHNSIDLLDSIIAATAINQKLELVTFNIKDFEKIKGIELFKLPN</sequence>
<evidence type="ECO:0000259" key="8">
    <source>
        <dbReference type="Pfam" id="PF01850"/>
    </source>
</evidence>
<comment type="similarity">
    <text evidence="7">Belongs to the PINc/VapC protein family.</text>
</comment>
<dbReference type="Pfam" id="PF01850">
    <property type="entry name" value="PIN"/>
    <property type="match status" value="1"/>
</dbReference>
<dbReference type="EMBL" id="LBUZ01000054">
    <property type="protein sequence ID" value="KKQ73749.1"/>
    <property type="molecule type" value="Genomic_DNA"/>
</dbReference>
<accession>A0A0G0MJ44</accession>
<dbReference type="GO" id="GO:0016787">
    <property type="term" value="F:hydrolase activity"/>
    <property type="evidence" value="ECO:0007669"/>
    <property type="project" value="UniProtKB-KW"/>
</dbReference>
<evidence type="ECO:0000256" key="7">
    <source>
        <dbReference type="ARBA" id="ARBA00038093"/>
    </source>
</evidence>
<dbReference type="InterPro" id="IPR002716">
    <property type="entry name" value="PIN_dom"/>
</dbReference>
<dbReference type="Gene3D" id="3.40.50.1010">
    <property type="entry name" value="5'-nuclease"/>
    <property type="match status" value="1"/>
</dbReference>
<keyword evidence="4" id="KW-0479">Metal-binding</keyword>
<evidence type="ECO:0000256" key="4">
    <source>
        <dbReference type="ARBA" id="ARBA00022723"/>
    </source>
</evidence>
<gene>
    <name evidence="9" type="ORF">US96_C0054G0011</name>
</gene>
<dbReference type="GO" id="GO:0004518">
    <property type="term" value="F:nuclease activity"/>
    <property type="evidence" value="ECO:0007669"/>
    <property type="project" value="UniProtKB-KW"/>
</dbReference>
<name>A0A0G0MJ44_9BACT</name>
<proteinExistence type="inferred from homology"/>
<dbReference type="InterPro" id="IPR029060">
    <property type="entry name" value="PIN-like_dom_sf"/>
</dbReference>
<evidence type="ECO:0000256" key="1">
    <source>
        <dbReference type="ARBA" id="ARBA00001946"/>
    </source>
</evidence>
<evidence type="ECO:0000313" key="9">
    <source>
        <dbReference type="EMBL" id="KKQ73749.1"/>
    </source>
</evidence>
<dbReference type="InterPro" id="IPR050556">
    <property type="entry name" value="Type_II_TA_system_RNase"/>
</dbReference>
<dbReference type="PANTHER" id="PTHR33653:SF1">
    <property type="entry name" value="RIBONUCLEASE VAPC2"/>
    <property type="match status" value="1"/>
</dbReference>
<evidence type="ECO:0000313" key="10">
    <source>
        <dbReference type="Proteomes" id="UP000034181"/>
    </source>
</evidence>
<feature type="domain" description="PIN" evidence="8">
    <location>
        <begin position="6"/>
        <end position="121"/>
    </location>
</feature>
<reference evidence="9 10" key="1">
    <citation type="journal article" date="2015" name="Nature">
        <title>rRNA introns, odd ribosomes, and small enigmatic genomes across a large radiation of phyla.</title>
        <authorList>
            <person name="Brown C.T."/>
            <person name="Hug L.A."/>
            <person name="Thomas B.C."/>
            <person name="Sharon I."/>
            <person name="Castelle C.J."/>
            <person name="Singh A."/>
            <person name="Wilkins M.J."/>
            <person name="Williams K.H."/>
            <person name="Banfield J.F."/>
        </authorList>
    </citation>
    <scope>NUCLEOTIDE SEQUENCE [LARGE SCALE GENOMIC DNA]</scope>
</reference>
<evidence type="ECO:0000256" key="6">
    <source>
        <dbReference type="ARBA" id="ARBA00022842"/>
    </source>
</evidence>
<protein>
    <submittedName>
        <fullName evidence="9">PilT protein domain protein</fullName>
    </submittedName>
</protein>
<evidence type="ECO:0000256" key="5">
    <source>
        <dbReference type="ARBA" id="ARBA00022801"/>
    </source>
</evidence>